<dbReference type="EMBL" id="CP080507">
    <property type="protein sequence ID" value="QYM79642.1"/>
    <property type="molecule type" value="Genomic_DNA"/>
</dbReference>
<dbReference type="InterPro" id="IPR020613">
    <property type="entry name" value="Thiolase_CS"/>
</dbReference>
<dbReference type="PROSITE" id="PS00737">
    <property type="entry name" value="THIOLASE_2"/>
    <property type="match status" value="1"/>
</dbReference>
<evidence type="ECO:0000313" key="9">
    <source>
        <dbReference type="Proteomes" id="UP000825051"/>
    </source>
</evidence>
<feature type="domain" description="Thiolase N-terminal" evidence="6">
    <location>
        <begin position="6"/>
        <end position="261"/>
    </location>
</feature>
<evidence type="ECO:0000256" key="1">
    <source>
        <dbReference type="ARBA" id="ARBA00010982"/>
    </source>
</evidence>
<dbReference type="Pfam" id="PF00108">
    <property type="entry name" value="Thiolase_N"/>
    <property type="match status" value="1"/>
</dbReference>
<dbReference type="PANTHER" id="PTHR18919">
    <property type="entry name" value="ACETYL-COA C-ACYLTRANSFERASE"/>
    <property type="match status" value="1"/>
</dbReference>
<feature type="domain" description="Thiolase C-terminal" evidence="7">
    <location>
        <begin position="271"/>
        <end position="391"/>
    </location>
</feature>
<gene>
    <name evidence="8" type="ORF">K0B96_03210</name>
</gene>
<dbReference type="InterPro" id="IPR020617">
    <property type="entry name" value="Thiolase_C"/>
</dbReference>
<evidence type="ECO:0000259" key="6">
    <source>
        <dbReference type="Pfam" id="PF00108"/>
    </source>
</evidence>
<name>A0A8F9XGV3_9BACT</name>
<dbReference type="GO" id="GO:0003988">
    <property type="term" value="F:acetyl-CoA C-acyltransferase activity"/>
    <property type="evidence" value="ECO:0007669"/>
    <property type="project" value="UniProtKB-ARBA"/>
</dbReference>
<dbReference type="Pfam" id="PF02803">
    <property type="entry name" value="Thiolase_C"/>
    <property type="match status" value="1"/>
</dbReference>
<reference evidence="8" key="1">
    <citation type="submission" date="2021-08" db="EMBL/GenBank/DDBJ databases">
        <title>Genome of a novel bacterium of the phylum Verrucomicrobia, Oleiharenicola sp. KSB-15.</title>
        <authorList>
            <person name="Chung J.-H."/>
            <person name="Ahn J.-H."/>
            <person name="Yoon Y."/>
            <person name="Kim D.-Y."/>
            <person name="An S.-H."/>
            <person name="Park I."/>
            <person name="Yeon J."/>
        </authorList>
    </citation>
    <scope>NUCLEOTIDE SEQUENCE</scope>
    <source>
        <strain evidence="8">KSB-15</strain>
    </source>
</reference>
<evidence type="ECO:0000256" key="5">
    <source>
        <dbReference type="RuleBase" id="RU003557"/>
    </source>
</evidence>
<dbReference type="InterPro" id="IPR020610">
    <property type="entry name" value="Thiolase_AS"/>
</dbReference>
<dbReference type="RefSeq" id="WP_220163803.1">
    <property type="nucleotide sequence ID" value="NZ_CP080507.1"/>
</dbReference>
<evidence type="ECO:0000256" key="3">
    <source>
        <dbReference type="ARBA" id="ARBA00023315"/>
    </source>
</evidence>
<dbReference type="SUPFAM" id="SSF53901">
    <property type="entry name" value="Thiolase-like"/>
    <property type="match status" value="2"/>
</dbReference>
<sequence>MDNSAVILSATRTPIGAFQGSLASRPAAQLGAAALKGAITQAGISPEDVTDVLMGNVLQAGQGQAPARQAALAAGLPSSVRCVTVHKVCGSGLQTILQAAHGLAAGAGKVYLAGGMESMSQAPYLLPKAREGFRLGHQQVIDSIVSDGLWDPYNNLHMGGCAEQCAAKYQFTREQQDAFASESFRRANAAQKEGLFAAEITPVEWTDARGAAVKVETDEGPGKVRYDKIPTLKPAFQKDGTITAANASSLNDGAAAVALTTAAWAKERQVKPLARIVAFGAHAQDPVWFTTAPVPAAKQVLAAAGWSVESVDLWEVNEAFAVVPMAFSRELGVSAERLNVRGGAVALGHPIGASGARIVVTLLASLRARGLKRGIAAICIGGGEGLAIGVELL</sequence>
<dbReference type="PROSITE" id="PS00099">
    <property type="entry name" value="THIOLASE_3"/>
    <property type="match status" value="1"/>
</dbReference>
<dbReference type="AlphaFoldDB" id="A0A8F9XGV3"/>
<dbReference type="InterPro" id="IPR002155">
    <property type="entry name" value="Thiolase"/>
</dbReference>
<proteinExistence type="inferred from homology"/>
<dbReference type="NCBIfam" id="TIGR01930">
    <property type="entry name" value="AcCoA-C-Actrans"/>
    <property type="match status" value="1"/>
</dbReference>
<protein>
    <submittedName>
        <fullName evidence="8">Thiolase family protein</fullName>
    </submittedName>
</protein>
<feature type="active site" description="Proton acceptor" evidence="4">
    <location>
        <position position="349"/>
    </location>
</feature>
<organism evidence="8 9">
    <name type="scientific">Horticoccus luteus</name>
    <dbReference type="NCBI Taxonomy" id="2862869"/>
    <lineage>
        <taxon>Bacteria</taxon>
        <taxon>Pseudomonadati</taxon>
        <taxon>Verrucomicrobiota</taxon>
        <taxon>Opitutia</taxon>
        <taxon>Opitutales</taxon>
        <taxon>Opitutaceae</taxon>
        <taxon>Horticoccus</taxon>
    </lineage>
</organism>
<comment type="similarity">
    <text evidence="1 5">Belongs to the thiolase-like superfamily. Thiolase family.</text>
</comment>
<dbReference type="InterPro" id="IPR020616">
    <property type="entry name" value="Thiolase_N"/>
</dbReference>
<feature type="active site" description="Proton acceptor" evidence="4">
    <location>
        <position position="379"/>
    </location>
</feature>
<evidence type="ECO:0000313" key="8">
    <source>
        <dbReference type="EMBL" id="QYM79642.1"/>
    </source>
</evidence>
<dbReference type="PIRSF" id="PIRSF000429">
    <property type="entry name" value="Ac-CoA_Ac_transf"/>
    <property type="match status" value="1"/>
</dbReference>
<dbReference type="CDD" id="cd00751">
    <property type="entry name" value="thiolase"/>
    <property type="match status" value="1"/>
</dbReference>
<keyword evidence="9" id="KW-1185">Reference proteome</keyword>
<dbReference type="FunFam" id="3.40.47.10:FF:000010">
    <property type="entry name" value="Acetyl-CoA acetyltransferase (Thiolase)"/>
    <property type="match status" value="1"/>
</dbReference>
<dbReference type="PANTHER" id="PTHR18919:SF138">
    <property type="entry name" value="ACETYL-COA C-ACETYLTRANSFERASE"/>
    <property type="match status" value="1"/>
</dbReference>
<keyword evidence="3 5" id="KW-0012">Acyltransferase</keyword>
<dbReference type="InterPro" id="IPR016039">
    <property type="entry name" value="Thiolase-like"/>
</dbReference>
<keyword evidence="2 5" id="KW-0808">Transferase</keyword>
<dbReference type="KEGG" id="ole:K0B96_03210"/>
<evidence type="ECO:0000256" key="4">
    <source>
        <dbReference type="PIRSR" id="PIRSR000429-1"/>
    </source>
</evidence>
<accession>A0A8F9XGV3</accession>
<dbReference type="Proteomes" id="UP000825051">
    <property type="component" value="Chromosome"/>
</dbReference>
<feature type="active site" description="Acyl-thioester intermediate" evidence="4">
    <location>
        <position position="89"/>
    </location>
</feature>
<dbReference type="Gene3D" id="3.40.47.10">
    <property type="match status" value="2"/>
</dbReference>
<evidence type="ECO:0000259" key="7">
    <source>
        <dbReference type="Pfam" id="PF02803"/>
    </source>
</evidence>
<evidence type="ECO:0000256" key="2">
    <source>
        <dbReference type="ARBA" id="ARBA00022679"/>
    </source>
</evidence>